<proteinExistence type="predicted"/>
<accession>A0A8S1UN68</accession>
<dbReference type="Proteomes" id="UP000683925">
    <property type="component" value="Unassembled WGS sequence"/>
</dbReference>
<gene>
    <name evidence="2" type="ORF">POCTA_138.1.T0470019</name>
</gene>
<evidence type="ECO:0000313" key="3">
    <source>
        <dbReference type="Proteomes" id="UP000683925"/>
    </source>
</evidence>
<protein>
    <submittedName>
        <fullName evidence="2">Uncharacterized protein</fullName>
    </submittedName>
</protein>
<sequence length="116" mass="14001">MVNGVWVVCPDKYRWEEHKSDRYRYEEIQLMKKVQYNKDTKEEEMKTLEENERHCQLNCKQLIDELIKQSKSLGYIPQQMTQKEYIDQNLVEKSQKGKEGRDKALLAIKDKCDELE</sequence>
<evidence type="ECO:0000313" key="2">
    <source>
        <dbReference type="EMBL" id="CAD8165587.1"/>
    </source>
</evidence>
<dbReference type="AlphaFoldDB" id="A0A8S1UN68"/>
<keyword evidence="3" id="KW-1185">Reference proteome</keyword>
<comment type="caution">
    <text evidence="2">The sequence shown here is derived from an EMBL/GenBank/DDBJ whole genome shotgun (WGS) entry which is preliminary data.</text>
</comment>
<feature type="coiled-coil region" evidence="1">
    <location>
        <begin position="31"/>
        <end position="65"/>
    </location>
</feature>
<organism evidence="2 3">
    <name type="scientific">Paramecium octaurelia</name>
    <dbReference type="NCBI Taxonomy" id="43137"/>
    <lineage>
        <taxon>Eukaryota</taxon>
        <taxon>Sar</taxon>
        <taxon>Alveolata</taxon>
        <taxon>Ciliophora</taxon>
        <taxon>Intramacronucleata</taxon>
        <taxon>Oligohymenophorea</taxon>
        <taxon>Peniculida</taxon>
        <taxon>Parameciidae</taxon>
        <taxon>Paramecium</taxon>
    </lineage>
</organism>
<name>A0A8S1UN68_PAROT</name>
<keyword evidence="1" id="KW-0175">Coiled coil</keyword>
<evidence type="ECO:0000256" key="1">
    <source>
        <dbReference type="SAM" id="Coils"/>
    </source>
</evidence>
<reference evidence="2" key="1">
    <citation type="submission" date="2021-01" db="EMBL/GenBank/DDBJ databases">
        <authorList>
            <consortium name="Genoscope - CEA"/>
            <person name="William W."/>
        </authorList>
    </citation>
    <scope>NUCLEOTIDE SEQUENCE</scope>
</reference>
<dbReference type="EMBL" id="CAJJDP010000047">
    <property type="protein sequence ID" value="CAD8165587.1"/>
    <property type="molecule type" value="Genomic_DNA"/>
</dbReference>